<dbReference type="Pfam" id="PF00589">
    <property type="entry name" value="Phage_integrase"/>
    <property type="match status" value="1"/>
</dbReference>
<comment type="caution">
    <text evidence="12">The sequence shown here is derived from an EMBL/GenBank/DDBJ whole genome shotgun (WGS) entry which is preliminary data.</text>
</comment>
<name>A0ABV1H8L7_9FIRM</name>
<dbReference type="InterPro" id="IPR002104">
    <property type="entry name" value="Integrase_catalytic"/>
</dbReference>
<evidence type="ECO:0000256" key="2">
    <source>
        <dbReference type="ARBA" id="ARBA00022490"/>
    </source>
</evidence>
<keyword evidence="2" id="KW-0963">Cytoplasm</keyword>
<proteinExistence type="predicted"/>
<dbReference type="Gene3D" id="1.10.150.130">
    <property type="match status" value="1"/>
</dbReference>
<evidence type="ECO:0000256" key="4">
    <source>
        <dbReference type="ARBA" id="ARBA00022829"/>
    </source>
</evidence>
<sequence length="350" mass="40739">MAETKTYAQQQTIKYTKKLNELLKILPSFCTEYFNSLEYSKQPRTRVAYAMDIKGFFEFLICEYPQYANYTVKDFTLADLEKLKGQDISDYLRYVKLYDKEGKEVSNSERAAKRKLCALRRFYAYYYRYEMIGENPTLKVDMPKIHDKAITRLDVNEVAEFLDNVESGNKLSKAQLKRHEKLKTRDLALLTLMLGTGIRVSECVGLDMKDVDFDNDRIKVVRKGGAESFVYFGDEVEEALSAYMEERKELNPKEGHENALFLSSVGKRLCVRSVELLVKKYASTVTTVKHITPHKLRSTYGTNLYQESKDIYLVADVLGHKDVNTTRRHYAEIVDENKRNARNIVHLRRD</sequence>
<protein>
    <submittedName>
        <fullName evidence="12">Tyrosine-type recombinase/integrase</fullName>
    </submittedName>
</protein>
<evidence type="ECO:0000256" key="5">
    <source>
        <dbReference type="ARBA" id="ARBA00022908"/>
    </source>
</evidence>
<evidence type="ECO:0000313" key="13">
    <source>
        <dbReference type="Proteomes" id="UP001546774"/>
    </source>
</evidence>
<evidence type="ECO:0000256" key="3">
    <source>
        <dbReference type="ARBA" id="ARBA00022618"/>
    </source>
</evidence>
<dbReference type="PROSITE" id="PS51900">
    <property type="entry name" value="CB"/>
    <property type="match status" value="1"/>
</dbReference>
<evidence type="ECO:0000313" key="12">
    <source>
        <dbReference type="EMBL" id="MEQ2556064.1"/>
    </source>
</evidence>
<evidence type="ECO:0000256" key="6">
    <source>
        <dbReference type="ARBA" id="ARBA00023125"/>
    </source>
</evidence>
<keyword evidence="8" id="KW-0131">Cell cycle</keyword>
<keyword evidence="7" id="KW-0233">DNA recombination</keyword>
<accession>A0ABV1H8L7</accession>
<keyword evidence="13" id="KW-1185">Reference proteome</keyword>
<evidence type="ECO:0000256" key="8">
    <source>
        <dbReference type="ARBA" id="ARBA00023306"/>
    </source>
</evidence>
<dbReference type="SUPFAM" id="SSF56349">
    <property type="entry name" value="DNA breaking-rejoining enzymes"/>
    <property type="match status" value="1"/>
</dbReference>
<dbReference type="InterPro" id="IPR013762">
    <property type="entry name" value="Integrase-like_cat_sf"/>
</dbReference>
<evidence type="ECO:0000256" key="1">
    <source>
        <dbReference type="ARBA" id="ARBA00004496"/>
    </source>
</evidence>
<organism evidence="12 13">
    <name type="scientific">Lachnospira intestinalis</name>
    <dbReference type="NCBI Taxonomy" id="3133158"/>
    <lineage>
        <taxon>Bacteria</taxon>
        <taxon>Bacillati</taxon>
        <taxon>Bacillota</taxon>
        <taxon>Clostridia</taxon>
        <taxon>Lachnospirales</taxon>
        <taxon>Lachnospiraceae</taxon>
        <taxon>Lachnospira</taxon>
    </lineage>
</organism>
<dbReference type="Proteomes" id="UP001546774">
    <property type="component" value="Unassembled WGS sequence"/>
</dbReference>
<dbReference type="InterPro" id="IPR010998">
    <property type="entry name" value="Integrase_recombinase_N"/>
</dbReference>
<dbReference type="PANTHER" id="PTHR30349:SF77">
    <property type="entry name" value="TYROSINE RECOMBINASE XERC"/>
    <property type="match status" value="1"/>
</dbReference>
<evidence type="ECO:0000259" key="10">
    <source>
        <dbReference type="PROSITE" id="PS51898"/>
    </source>
</evidence>
<evidence type="ECO:0000256" key="9">
    <source>
        <dbReference type="PROSITE-ProRule" id="PRU01248"/>
    </source>
</evidence>
<keyword evidence="3" id="KW-0132">Cell division</keyword>
<feature type="domain" description="Tyr recombinase" evidence="10">
    <location>
        <begin position="148"/>
        <end position="343"/>
    </location>
</feature>
<dbReference type="InterPro" id="IPR044068">
    <property type="entry name" value="CB"/>
</dbReference>
<feature type="domain" description="Core-binding (CB)" evidence="11">
    <location>
        <begin position="24"/>
        <end position="127"/>
    </location>
</feature>
<keyword evidence="6 9" id="KW-0238">DNA-binding</keyword>
<dbReference type="Gene3D" id="1.10.443.10">
    <property type="entry name" value="Intergrase catalytic core"/>
    <property type="match status" value="1"/>
</dbReference>
<comment type="subcellular location">
    <subcellularLocation>
        <location evidence="1">Cytoplasm</location>
    </subcellularLocation>
</comment>
<dbReference type="PROSITE" id="PS51898">
    <property type="entry name" value="TYR_RECOMBINASE"/>
    <property type="match status" value="1"/>
</dbReference>
<keyword evidence="4" id="KW-0159">Chromosome partition</keyword>
<evidence type="ECO:0000259" key="11">
    <source>
        <dbReference type="PROSITE" id="PS51900"/>
    </source>
</evidence>
<keyword evidence="5" id="KW-0229">DNA integration</keyword>
<evidence type="ECO:0000256" key="7">
    <source>
        <dbReference type="ARBA" id="ARBA00023172"/>
    </source>
</evidence>
<dbReference type="InterPro" id="IPR011010">
    <property type="entry name" value="DNA_brk_join_enz"/>
</dbReference>
<dbReference type="InterPro" id="IPR050090">
    <property type="entry name" value="Tyrosine_recombinase_XerCD"/>
</dbReference>
<dbReference type="EMBL" id="JBBMFS010000016">
    <property type="protein sequence ID" value="MEQ2556064.1"/>
    <property type="molecule type" value="Genomic_DNA"/>
</dbReference>
<dbReference type="PANTHER" id="PTHR30349">
    <property type="entry name" value="PHAGE INTEGRASE-RELATED"/>
    <property type="match status" value="1"/>
</dbReference>
<reference evidence="12" key="1">
    <citation type="submission" date="2024-03" db="EMBL/GenBank/DDBJ databases">
        <title>Human intestinal bacterial collection.</title>
        <authorList>
            <person name="Pauvert C."/>
            <person name="Hitch T.C.A."/>
            <person name="Clavel T."/>
        </authorList>
    </citation>
    <scope>NUCLEOTIDE SEQUENCE [LARGE SCALE GENOMIC DNA]</scope>
    <source>
        <strain evidence="12">CLA-AA-H89B</strain>
    </source>
</reference>
<gene>
    <name evidence="12" type="ORF">WMO37_13790</name>
</gene>